<dbReference type="EMBL" id="CP130946">
    <property type="protein sequence ID" value="XRP74414.1"/>
    <property type="molecule type" value="Genomic_DNA"/>
</dbReference>
<reference evidence="1 2" key="1">
    <citation type="journal article" date="2021" name="ISME J.">
        <title>Genomic evolution of the class Acidithiobacillia: deep-branching Proteobacteria living in extreme acidic conditions.</title>
        <authorList>
            <person name="Moya-Beltran A."/>
            <person name="Beard S."/>
            <person name="Rojas-Villalobos C."/>
            <person name="Issotta F."/>
            <person name="Gallardo Y."/>
            <person name="Ulloa R."/>
            <person name="Giaveno A."/>
            <person name="Degli Esposti M."/>
            <person name="Johnson D.B."/>
            <person name="Quatrini R."/>
        </authorList>
    </citation>
    <scope>NUCLEOTIDE SEQUENCE [LARGE SCALE GENOMIC DNA]</scope>
    <source>
        <strain evidence="1 2">CF3</strain>
    </source>
</reference>
<proteinExistence type="predicted"/>
<accession>A0ACD5ILT2</accession>
<name>A0ACD5ILT2_9PROT</name>
<protein>
    <submittedName>
        <fullName evidence="1">Uncharacterized protein</fullName>
    </submittedName>
</protein>
<sequence length="131" mass="13952">MIGKVLKGTGDGLAAGQVFGLEVRAIGGEDELRLGLGRRRAGLEGGQRLRHPPCVAGKNVDVTGLENTVEVGLVRRTGAKALEGRRLVAEGFQEGVGELCGVKGLLRKICDGLFDFYGVHEREFLMHPSKG</sequence>
<evidence type="ECO:0000313" key="2">
    <source>
        <dbReference type="Proteomes" id="UP001196097"/>
    </source>
</evidence>
<organism evidence="1 2">
    <name type="scientific">Acidithiobacillus ferruginosus</name>
    <dbReference type="NCBI Taxonomy" id="3063951"/>
    <lineage>
        <taxon>Bacteria</taxon>
        <taxon>Pseudomonadati</taxon>
        <taxon>Pseudomonadota</taxon>
        <taxon>Acidithiobacillia</taxon>
        <taxon>Acidithiobacillales</taxon>
        <taxon>Acidithiobacillaceae</taxon>
        <taxon>Acidithiobacillus</taxon>
    </lineage>
</organism>
<gene>
    <name evidence="1" type="ORF">HF292_007165</name>
</gene>
<evidence type="ECO:0000313" key="1">
    <source>
        <dbReference type="EMBL" id="XRP74414.1"/>
    </source>
</evidence>
<keyword evidence="2" id="KW-1185">Reference proteome</keyword>
<dbReference type="Proteomes" id="UP001196097">
    <property type="component" value="Chromosome"/>
</dbReference>